<dbReference type="InterPro" id="IPR000700">
    <property type="entry name" value="PAS-assoc_C"/>
</dbReference>
<dbReference type="SUPFAM" id="SSF55785">
    <property type="entry name" value="PYP-like sensor domain (PAS domain)"/>
    <property type="match status" value="2"/>
</dbReference>
<organism evidence="12 13">
    <name type="scientific">Labilithrix luteola</name>
    <dbReference type="NCBI Taxonomy" id="1391654"/>
    <lineage>
        <taxon>Bacteria</taxon>
        <taxon>Pseudomonadati</taxon>
        <taxon>Myxococcota</taxon>
        <taxon>Polyangia</taxon>
        <taxon>Polyangiales</taxon>
        <taxon>Labilitrichaceae</taxon>
        <taxon>Labilithrix</taxon>
    </lineage>
</organism>
<dbReference type="InterPro" id="IPR004358">
    <property type="entry name" value="Sig_transdc_His_kin-like_C"/>
</dbReference>
<keyword evidence="7" id="KW-0067">ATP-binding</keyword>
<keyword evidence="4" id="KW-0808">Transferase</keyword>
<evidence type="ECO:0000313" key="12">
    <source>
        <dbReference type="EMBL" id="AKU97575.1"/>
    </source>
</evidence>
<evidence type="ECO:0000256" key="2">
    <source>
        <dbReference type="ARBA" id="ARBA00012438"/>
    </source>
</evidence>
<feature type="domain" description="Histidine kinase" evidence="9">
    <location>
        <begin position="412"/>
        <end position="635"/>
    </location>
</feature>
<evidence type="ECO:0000259" key="11">
    <source>
        <dbReference type="PROSITE" id="PS50113"/>
    </source>
</evidence>
<evidence type="ECO:0000256" key="1">
    <source>
        <dbReference type="ARBA" id="ARBA00000085"/>
    </source>
</evidence>
<dbReference type="InterPro" id="IPR005467">
    <property type="entry name" value="His_kinase_dom"/>
</dbReference>
<gene>
    <name evidence="12" type="ORF">AKJ09_04239</name>
</gene>
<dbReference type="Pfam" id="PF08447">
    <property type="entry name" value="PAS_3"/>
    <property type="match status" value="2"/>
</dbReference>
<dbReference type="InterPro" id="IPR013655">
    <property type="entry name" value="PAS_fold_3"/>
</dbReference>
<dbReference type="SUPFAM" id="SSF47384">
    <property type="entry name" value="Homodimeric domain of signal transducing histidine kinase"/>
    <property type="match status" value="1"/>
</dbReference>
<dbReference type="Gene3D" id="1.10.287.130">
    <property type="match status" value="1"/>
</dbReference>
<dbReference type="InterPro" id="IPR003661">
    <property type="entry name" value="HisK_dim/P_dom"/>
</dbReference>
<dbReference type="InterPro" id="IPR003594">
    <property type="entry name" value="HATPase_dom"/>
</dbReference>
<evidence type="ECO:0000256" key="4">
    <source>
        <dbReference type="ARBA" id="ARBA00022679"/>
    </source>
</evidence>
<evidence type="ECO:0000256" key="8">
    <source>
        <dbReference type="ARBA" id="ARBA00023012"/>
    </source>
</evidence>
<keyword evidence="6 12" id="KW-0418">Kinase</keyword>
<dbReference type="AlphaFoldDB" id="A0A0K1PVL7"/>
<feature type="domain" description="PAC" evidence="11">
    <location>
        <begin position="348"/>
        <end position="399"/>
    </location>
</feature>
<dbReference type="Gene3D" id="3.30.450.20">
    <property type="entry name" value="PAS domain"/>
    <property type="match status" value="2"/>
</dbReference>
<dbReference type="SMART" id="SM00086">
    <property type="entry name" value="PAC"/>
    <property type="match status" value="2"/>
</dbReference>
<protein>
    <recommendedName>
        <fullName evidence="2">histidine kinase</fullName>
        <ecNumber evidence="2">2.7.13.3</ecNumber>
    </recommendedName>
</protein>
<evidence type="ECO:0000256" key="7">
    <source>
        <dbReference type="ARBA" id="ARBA00022840"/>
    </source>
</evidence>
<keyword evidence="5" id="KW-0547">Nucleotide-binding</keyword>
<feature type="domain" description="PAS" evidence="10">
    <location>
        <begin position="273"/>
        <end position="344"/>
    </location>
</feature>
<dbReference type="Pfam" id="PF02518">
    <property type="entry name" value="HATPase_c"/>
    <property type="match status" value="1"/>
</dbReference>
<dbReference type="Gene3D" id="3.30.565.10">
    <property type="entry name" value="Histidine kinase-like ATPase, C-terminal domain"/>
    <property type="match status" value="1"/>
</dbReference>
<dbReference type="InterPro" id="IPR000014">
    <property type="entry name" value="PAS"/>
</dbReference>
<dbReference type="PANTHER" id="PTHR43065">
    <property type="entry name" value="SENSOR HISTIDINE KINASE"/>
    <property type="match status" value="1"/>
</dbReference>
<evidence type="ECO:0000256" key="5">
    <source>
        <dbReference type="ARBA" id="ARBA00022741"/>
    </source>
</evidence>
<dbReference type="STRING" id="1391654.AKJ09_04239"/>
<comment type="catalytic activity">
    <reaction evidence="1">
        <text>ATP + protein L-histidine = ADP + protein N-phospho-L-histidine.</text>
        <dbReference type="EC" id="2.7.13.3"/>
    </reaction>
</comment>
<dbReference type="EC" id="2.7.13.3" evidence="2"/>
<accession>A0A0K1PVL7</accession>
<evidence type="ECO:0000256" key="6">
    <source>
        <dbReference type="ARBA" id="ARBA00022777"/>
    </source>
</evidence>
<dbReference type="NCBIfam" id="TIGR00229">
    <property type="entry name" value="sensory_box"/>
    <property type="match status" value="2"/>
</dbReference>
<dbReference type="CDD" id="cd00130">
    <property type="entry name" value="PAS"/>
    <property type="match status" value="2"/>
</dbReference>
<dbReference type="SMART" id="SM00387">
    <property type="entry name" value="HATPase_c"/>
    <property type="match status" value="1"/>
</dbReference>
<dbReference type="CDD" id="cd00082">
    <property type="entry name" value="HisKA"/>
    <property type="match status" value="1"/>
</dbReference>
<dbReference type="InterPro" id="IPR001610">
    <property type="entry name" value="PAC"/>
</dbReference>
<dbReference type="Proteomes" id="UP000064967">
    <property type="component" value="Chromosome"/>
</dbReference>
<dbReference type="GO" id="GO:0005524">
    <property type="term" value="F:ATP binding"/>
    <property type="evidence" value="ECO:0007669"/>
    <property type="project" value="UniProtKB-KW"/>
</dbReference>
<dbReference type="PROSITE" id="PS50113">
    <property type="entry name" value="PAC"/>
    <property type="match status" value="2"/>
</dbReference>
<proteinExistence type="predicted"/>
<evidence type="ECO:0000259" key="9">
    <source>
        <dbReference type="PROSITE" id="PS50109"/>
    </source>
</evidence>
<dbReference type="InterPro" id="IPR035965">
    <property type="entry name" value="PAS-like_dom_sf"/>
</dbReference>
<dbReference type="SUPFAM" id="SSF55874">
    <property type="entry name" value="ATPase domain of HSP90 chaperone/DNA topoisomerase II/histidine kinase"/>
    <property type="match status" value="1"/>
</dbReference>
<keyword evidence="13" id="KW-1185">Reference proteome</keyword>
<evidence type="ECO:0000313" key="13">
    <source>
        <dbReference type="Proteomes" id="UP000064967"/>
    </source>
</evidence>
<dbReference type="PANTHER" id="PTHR43065:SF46">
    <property type="entry name" value="C4-DICARBOXYLATE TRANSPORT SENSOR PROTEIN DCTB"/>
    <property type="match status" value="1"/>
</dbReference>
<reference evidence="12 13" key="1">
    <citation type="submission" date="2015-08" db="EMBL/GenBank/DDBJ databases">
        <authorList>
            <person name="Babu N.S."/>
            <person name="Beckwith C.J."/>
            <person name="Beseler K.G."/>
            <person name="Brison A."/>
            <person name="Carone J.V."/>
            <person name="Caskin T.P."/>
            <person name="Diamond M."/>
            <person name="Durham M.E."/>
            <person name="Foxe J.M."/>
            <person name="Go M."/>
            <person name="Henderson B.A."/>
            <person name="Jones I.B."/>
            <person name="McGettigan J.A."/>
            <person name="Micheletti S.J."/>
            <person name="Nasrallah M.E."/>
            <person name="Ortiz D."/>
            <person name="Piller C.R."/>
            <person name="Privatt S.R."/>
            <person name="Schneider S.L."/>
            <person name="Sharp S."/>
            <person name="Smith T.C."/>
            <person name="Stanton J.D."/>
            <person name="Ullery H.E."/>
            <person name="Wilson R.J."/>
            <person name="Serrano M.G."/>
            <person name="Buck G."/>
            <person name="Lee V."/>
            <person name="Wang Y."/>
            <person name="Carvalho R."/>
            <person name="Voegtly L."/>
            <person name="Shi R."/>
            <person name="Duckworth R."/>
            <person name="Johnson A."/>
            <person name="Loviza R."/>
            <person name="Walstead R."/>
            <person name="Shah Z."/>
            <person name="Kiflezghi M."/>
            <person name="Wade K."/>
            <person name="Ball S.L."/>
            <person name="Bradley K.W."/>
            <person name="Asai D.J."/>
            <person name="Bowman C.A."/>
            <person name="Russell D.A."/>
            <person name="Pope W.H."/>
            <person name="Jacobs-Sera D."/>
            <person name="Hendrix R.W."/>
            <person name="Hatfull G.F."/>
        </authorList>
    </citation>
    <scope>NUCLEOTIDE SEQUENCE [LARGE SCALE GENOMIC DNA]</scope>
    <source>
        <strain evidence="12 13">DSM 27648</strain>
    </source>
</reference>
<dbReference type="PROSITE" id="PS50112">
    <property type="entry name" value="PAS"/>
    <property type="match status" value="2"/>
</dbReference>
<evidence type="ECO:0000256" key="3">
    <source>
        <dbReference type="ARBA" id="ARBA00022553"/>
    </source>
</evidence>
<dbReference type="PRINTS" id="PR00344">
    <property type="entry name" value="BCTRLSENSOR"/>
</dbReference>
<dbReference type="PROSITE" id="PS50109">
    <property type="entry name" value="HIS_KIN"/>
    <property type="match status" value="1"/>
</dbReference>
<dbReference type="InterPro" id="IPR036890">
    <property type="entry name" value="HATPase_C_sf"/>
</dbReference>
<sequence length="649" mass="71507">MVPVNDVTDDPLGGDALLRAMFDGSALGIAFVGQTGHVIRANPALSRLLGYSQEELTRLRFAEYTHPDDRERDLELFREMVAGGLREYRIEKRFIRKDGGTVWARLTVSRVTTKAGDVLVAMVEDVTEARTNREQSSKLFSALGERLKELRALHRWANVLSRTQQPLAELLPQLVLLLPPAFRDPSRAGARIVFDGTVYTTPGFVDSPLSLDVKFTTPNGKRVALEVSYSSMPHGEEGTEAFLPEEKILLGSASDMLSVELDRRSAEDDLRKSQERLRLALTAAEMGVWEWDVASDRVAWSEQLAHFVGHETELSGHFGDYAHLVHPDEREWLYNSLREFVDGPNDSLEIEFRLARPDGGYRRVSASALRYWSRGKVIRVIAALSDVTHRRMLEAQLRQTQKMEALGLLAGGVAHDFNNYLSVIVASAALLAEQLPADDPRRELAVEIEGAAAKSATLTRQLLAFSRKSPFQPSAIDVPHLIEKLHPLLQRLAGDSIKVLTDVEDTSGRVWADAPQLEQVLVNLVVNARDAMPRGGDVRIGVHAVTLDERDTAKNPDARPGSYVCIAVVDNGRGIPPELVPHIFEPFFTTKEAEKGTGLGLAVVFGAVQQAQGHIVVDSDVGHGTTFAIYLPRIMTDHAALASAPEKTG</sequence>
<evidence type="ECO:0000259" key="10">
    <source>
        <dbReference type="PROSITE" id="PS50112"/>
    </source>
</evidence>
<dbReference type="InterPro" id="IPR036097">
    <property type="entry name" value="HisK_dim/P_sf"/>
</dbReference>
<dbReference type="EMBL" id="CP012333">
    <property type="protein sequence ID" value="AKU97575.1"/>
    <property type="molecule type" value="Genomic_DNA"/>
</dbReference>
<name>A0A0K1PVL7_9BACT</name>
<dbReference type="KEGG" id="llu:AKJ09_04239"/>
<dbReference type="SMART" id="SM00091">
    <property type="entry name" value="PAS"/>
    <property type="match status" value="2"/>
</dbReference>
<dbReference type="GO" id="GO:0000155">
    <property type="term" value="F:phosphorelay sensor kinase activity"/>
    <property type="evidence" value="ECO:0007669"/>
    <property type="project" value="InterPro"/>
</dbReference>
<feature type="domain" description="PAS" evidence="10">
    <location>
        <begin position="14"/>
        <end position="84"/>
    </location>
</feature>
<feature type="domain" description="PAC" evidence="11">
    <location>
        <begin position="88"/>
        <end position="138"/>
    </location>
</feature>
<dbReference type="SMART" id="SM00388">
    <property type="entry name" value="HisKA"/>
    <property type="match status" value="1"/>
</dbReference>
<keyword evidence="3" id="KW-0597">Phosphoprotein</keyword>
<keyword evidence="8" id="KW-0902">Two-component regulatory system</keyword>